<evidence type="ECO:0000313" key="1">
    <source>
        <dbReference type="EMBL" id="KAK6310842.1"/>
    </source>
</evidence>
<name>A0AAN8LLX9_9TELE</name>
<accession>A0AAN8LLX9</accession>
<protein>
    <submittedName>
        <fullName evidence="1">Uncharacterized protein</fullName>
    </submittedName>
</protein>
<organism evidence="1 2">
    <name type="scientific">Coregonus suidteri</name>
    <dbReference type="NCBI Taxonomy" id="861788"/>
    <lineage>
        <taxon>Eukaryota</taxon>
        <taxon>Metazoa</taxon>
        <taxon>Chordata</taxon>
        <taxon>Craniata</taxon>
        <taxon>Vertebrata</taxon>
        <taxon>Euteleostomi</taxon>
        <taxon>Actinopterygii</taxon>
        <taxon>Neopterygii</taxon>
        <taxon>Teleostei</taxon>
        <taxon>Protacanthopterygii</taxon>
        <taxon>Salmoniformes</taxon>
        <taxon>Salmonidae</taxon>
        <taxon>Coregoninae</taxon>
        <taxon>Coregonus</taxon>
    </lineage>
</organism>
<dbReference type="Proteomes" id="UP001356427">
    <property type="component" value="Unassembled WGS sequence"/>
</dbReference>
<reference evidence="1 2" key="1">
    <citation type="submission" date="2021-04" db="EMBL/GenBank/DDBJ databases">
        <authorList>
            <person name="De Guttry C."/>
            <person name="Zahm M."/>
            <person name="Klopp C."/>
            <person name="Cabau C."/>
            <person name="Louis A."/>
            <person name="Berthelot C."/>
            <person name="Parey E."/>
            <person name="Roest Crollius H."/>
            <person name="Montfort J."/>
            <person name="Robinson-Rechavi M."/>
            <person name="Bucao C."/>
            <person name="Bouchez O."/>
            <person name="Gislard M."/>
            <person name="Lluch J."/>
            <person name="Milhes M."/>
            <person name="Lampietro C."/>
            <person name="Lopez Roques C."/>
            <person name="Donnadieu C."/>
            <person name="Braasch I."/>
            <person name="Desvignes T."/>
            <person name="Postlethwait J."/>
            <person name="Bobe J."/>
            <person name="Wedekind C."/>
            <person name="Guiguen Y."/>
        </authorList>
    </citation>
    <scope>NUCLEOTIDE SEQUENCE [LARGE SCALE GENOMIC DNA]</scope>
    <source>
        <strain evidence="1">Cs_M1</strain>
        <tissue evidence="1">Blood</tissue>
    </source>
</reference>
<comment type="caution">
    <text evidence="1">The sequence shown here is derived from an EMBL/GenBank/DDBJ whole genome shotgun (WGS) entry which is preliminary data.</text>
</comment>
<dbReference type="EMBL" id="JAGTTL010000016">
    <property type="protein sequence ID" value="KAK6310842.1"/>
    <property type="molecule type" value="Genomic_DNA"/>
</dbReference>
<proteinExistence type="predicted"/>
<evidence type="ECO:0000313" key="2">
    <source>
        <dbReference type="Proteomes" id="UP001356427"/>
    </source>
</evidence>
<gene>
    <name evidence="1" type="ORF">J4Q44_G00188970</name>
</gene>
<sequence>MHCVGVSEAIPSLHAHGFPPAPPVACPHVAAELLTHVLAGLLLVQVSLLMRSFPHAEGRSSFRKSGLLLDDGARSVWVGLGKRELGHPLGSIRWALLCLAAGQHGKQSPDCTTDL</sequence>
<keyword evidence="2" id="KW-1185">Reference proteome</keyword>
<dbReference type="AlphaFoldDB" id="A0AAN8LLX9"/>